<dbReference type="Proteomes" id="UP000192582">
    <property type="component" value="Unassembled WGS sequence"/>
</dbReference>
<organism evidence="1 2">
    <name type="scientific">Deinococcus hopiensis KR-140</name>
    <dbReference type="NCBI Taxonomy" id="695939"/>
    <lineage>
        <taxon>Bacteria</taxon>
        <taxon>Thermotogati</taxon>
        <taxon>Deinococcota</taxon>
        <taxon>Deinococci</taxon>
        <taxon>Deinococcales</taxon>
        <taxon>Deinococcaceae</taxon>
        <taxon>Deinococcus</taxon>
    </lineage>
</organism>
<reference evidence="1 2" key="1">
    <citation type="submission" date="2017-04" db="EMBL/GenBank/DDBJ databases">
        <authorList>
            <person name="Afonso C.L."/>
            <person name="Miller P.J."/>
            <person name="Scott M.A."/>
            <person name="Spackman E."/>
            <person name="Goraichik I."/>
            <person name="Dimitrov K.M."/>
            <person name="Suarez D.L."/>
            <person name="Swayne D.E."/>
        </authorList>
    </citation>
    <scope>NUCLEOTIDE SEQUENCE [LARGE SCALE GENOMIC DNA]</scope>
    <source>
        <strain evidence="1 2">KR-140</strain>
    </source>
</reference>
<dbReference type="STRING" id="695939.SAMN00790413_00331"/>
<sequence length="80" mass="8612">MTPHPTTIHYAEVRGVAAETALRAFLDALPILPGFLGAALLVSPDQPDLALVASRWAGEVPPLPLPTDARAWTFKVREAR</sequence>
<accession>A0A1W1V7J3</accession>
<dbReference type="RefSeq" id="WP_084048025.1">
    <property type="nucleotide sequence ID" value="NZ_FWWU01000009.1"/>
</dbReference>
<proteinExistence type="predicted"/>
<evidence type="ECO:0000313" key="1">
    <source>
        <dbReference type="EMBL" id="SMB89253.1"/>
    </source>
</evidence>
<protein>
    <recommendedName>
        <fullName evidence="3">Antibiotic biosynthesis monooxygenase</fullName>
    </recommendedName>
</protein>
<name>A0A1W1V7J3_9DEIO</name>
<evidence type="ECO:0008006" key="3">
    <source>
        <dbReference type="Google" id="ProtNLM"/>
    </source>
</evidence>
<evidence type="ECO:0000313" key="2">
    <source>
        <dbReference type="Proteomes" id="UP000192582"/>
    </source>
</evidence>
<dbReference type="EMBL" id="FWWU01000009">
    <property type="protein sequence ID" value="SMB89253.1"/>
    <property type="molecule type" value="Genomic_DNA"/>
</dbReference>
<dbReference type="AlphaFoldDB" id="A0A1W1V7J3"/>
<keyword evidence="2" id="KW-1185">Reference proteome</keyword>
<gene>
    <name evidence="1" type="ORF">SAMN00790413_00331</name>
</gene>